<keyword evidence="3" id="KW-0418">Kinase</keyword>
<reference evidence="9" key="1">
    <citation type="submission" date="2019-07" db="EMBL/GenBank/DDBJ databases">
        <authorList>
            <person name="Dittberner H."/>
        </authorList>
    </citation>
    <scope>NUCLEOTIDE SEQUENCE [LARGE SCALE GENOMIC DNA]</scope>
</reference>
<keyword evidence="1" id="KW-0808">Transferase</keyword>
<dbReference type="InterPro" id="IPR000719">
    <property type="entry name" value="Prot_kinase_dom"/>
</dbReference>
<dbReference type="Gene3D" id="3.30.200.20">
    <property type="entry name" value="Phosphorylase Kinase, domain 1"/>
    <property type="match status" value="1"/>
</dbReference>
<feature type="domain" description="Protein kinase" evidence="8">
    <location>
        <begin position="45"/>
        <end position="310"/>
    </location>
</feature>
<dbReference type="PROSITE" id="PS00108">
    <property type="entry name" value="PROTEIN_KINASE_ST"/>
    <property type="match status" value="1"/>
</dbReference>
<dbReference type="PANTHER" id="PTHR27001:SF213">
    <property type="entry name" value="PROTEIN KINASE DOMAIN-CONTAINING PROTEIN"/>
    <property type="match status" value="1"/>
</dbReference>
<evidence type="ECO:0000256" key="7">
    <source>
        <dbReference type="SAM" id="MobiDB-lite"/>
    </source>
</evidence>
<protein>
    <recommendedName>
        <fullName evidence="8">Protein kinase domain-containing protein</fullName>
    </recommendedName>
</protein>
<evidence type="ECO:0000313" key="10">
    <source>
        <dbReference type="Proteomes" id="UP000489600"/>
    </source>
</evidence>
<gene>
    <name evidence="9" type="ORF">ANE_LOCUS3325</name>
</gene>
<evidence type="ECO:0000256" key="3">
    <source>
        <dbReference type="ARBA" id="ARBA00022777"/>
    </source>
</evidence>
<name>A0A565AUW0_9BRAS</name>
<dbReference type="AlphaFoldDB" id="A0A565AUW0"/>
<dbReference type="GO" id="GO:0004674">
    <property type="term" value="F:protein serine/threonine kinase activity"/>
    <property type="evidence" value="ECO:0007669"/>
    <property type="project" value="UniProtKB-KW"/>
</dbReference>
<dbReference type="OrthoDB" id="4062651at2759"/>
<proteinExistence type="inferred from homology"/>
<dbReference type="SUPFAM" id="SSF56112">
    <property type="entry name" value="Protein kinase-like (PK-like)"/>
    <property type="match status" value="1"/>
</dbReference>
<comment type="similarity">
    <text evidence="6">Belongs to the protein kinase superfamily.</text>
</comment>
<evidence type="ECO:0000256" key="6">
    <source>
        <dbReference type="RuleBase" id="RU000304"/>
    </source>
</evidence>
<dbReference type="Proteomes" id="UP000489600">
    <property type="component" value="Unassembled WGS sequence"/>
</dbReference>
<keyword evidence="4 5" id="KW-0067">ATP-binding</keyword>
<dbReference type="PROSITE" id="PS50011">
    <property type="entry name" value="PROTEIN_KINASE_DOM"/>
    <property type="match status" value="1"/>
</dbReference>
<accession>A0A565AUW0</accession>
<dbReference type="SMART" id="SM00220">
    <property type="entry name" value="S_TKc"/>
    <property type="match status" value="1"/>
</dbReference>
<dbReference type="GO" id="GO:0005524">
    <property type="term" value="F:ATP binding"/>
    <property type="evidence" value="ECO:0007669"/>
    <property type="project" value="UniProtKB-UniRule"/>
</dbReference>
<evidence type="ECO:0000313" key="9">
    <source>
        <dbReference type="EMBL" id="VVA92880.1"/>
    </source>
</evidence>
<dbReference type="PROSITE" id="PS00107">
    <property type="entry name" value="PROTEIN_KINASE_ATP"/>
    <property type="match status" value="1"/>
</dbReference>
<sequence length="457" mass="50812">MGFLSCNGESVVSICDSHNWKPKSPHQTKLRIFTYDELAVATNGFSAGNFIGKGSHGRVYKAVLDGGKLLAAVKRTTNITTAGDNNNNEIEILSRVHNRWIVNLIGYCIDHRRKTKLLVMEYMPNNTLHHHLHSSGQTWNRRIKNALQIAIAVNALHSAAVIHRDIKSSNILIDGEGNARLADFGLALIGDEHLKTTPPAGTLGYLDPSYLAPTDLTAKTDVFSFGILLLEIISGREAIDLRYSPSCIVDWAIPLIKRGDYDAICDLKIGNRRPQSVVIRILAVMAARCVRTTAKKRPDMSEVVECLKTVRKLSPVWNRLRRRGEDKSEKEVRVVRGGSSRKQSNKVSSVTTEVDVVPSEVLLSPVPVRRRNLVLRTRSVGAKVRPDPNDGENMVVTIRVLFEKERLVTAANTAVNTTAKTRLSKSRSVGIVRSRKTATRKEFLNVSKSQQFARQFV</sequence>
<evidence type="ECO:0000256" key="2">
    <source>
        <dbReference type="ARBA" id="ARBA00022741"/>
    </source>
</evidence>
<dbReference type="InterPro" id="IPR017441">
    <property type="entry name" value="Protein_kinase_ATP_BS"/>
</dbReference>
<dbReference type="EMBL" id="CABITT030000001">
    <property type="protein sequence ID" value="VVA92880.1"/>
    <property type="molecule type" value="Genomic_DNA"/>
</dbReference>
<evidence type="ECO:0000259" key="8">
    <source>
        <dbReference type="PROSITE" id="PS50011"/>
    </source>
</evidence>
<evidence type="ECO:0000256" key="5">
    <source>
        <dbReference type="PROSITE-ProRule" id="PRU10141"/>
    </source>
</evidence>
<evidence type="ECO:0000256" key="1">
    <source>
        <dbReference type="ARBA" id="ARBA00022679"/>
    </source>
</evidence>
<keyword evidence="6" id="KW-0723">Serine/threonine-protein kinase</keyword>
<dbReference type="InterPro" id="IPR008271">
    <property type="entry name" value="Ser/Thr_kinase_AS"/>
</dbReference>
<organism evidence="9 10">
    <name type="scientific">Arabis nemorensis</name>
    <dbReference type="NCBI Taxonomy" id="586526"/>
    <lineage>
        <taxon>Eukaryota</taxon>
        <taxon>Viridiplantae</taxon>
        <taxon>Streptophyta</taxon>
        <taxon>Embryophyta</taxon>
        <taxon>Tracheophyta</taxon>
        <taxon>Spermatophyta</taxon>
        <taxon>Magnoliopsida</taxon>
        <taxon>eudicotyledons</taxon>
        <taxon>Gunneridae</taxon>
        <taxon>Pentapetalae</taxon>
        <taxon>rosids</taxon>
        <taxon>malvids</taxon>
        <taxon>Brassicales</taxon>
        <taxon>Brassicaceae</taxon>
        <taxon>Arabideae</taxon>
        <taxon>Arabis</taxon>
    </lineage>
</organism>
<dbReference type="PANTHER" id="PTHR27001">
    <property type="entry name" value="OS01G0253100 PROTEIN"/>
    <property type="match status" value="1"/>
</dbReference>
<evidence type="ECO:0000256" key="4">
    <source>
        <dbReference type="ARBA" id="ARBA00022840"/>
    </source>
</evidence>
<dbReference type="GO" id="GO:0005886">
    <property type="term" value="C:plasma membrane"/>
    <property type="evidence" value="ECO:0007669"/>
    <property type="project" value="TreeGrafter"/>
</dbReference>
<keyword evidence="2 5" id="KW-0547">Nucleotide-binding</keyword>
<dbReference type="Pfam" id="PF00069">
    <property type="entry name" value="Pkinase"/>
    <property type="match status" value="1"/>
</dbReference>
<comment type="caution">
    <text evidence="9">The sequence shown here is derived from an EMBL/GenBank/DDBJ whole genome shotgun (WGS) entry which is preliminary data.</text>
</comment>
<dbReference type="InterPro" id="IPR011009">
    <property type="entry name" value="Kinase-like_dom_sf"/>
</dbReference>
<feature type="binding site" evidence="5">
    <location>
        <position position="74"/>
    </location>
    <ligand>
        <name>ATP</name>
        <dbReference type="ChEBI" id="CHEBI:30616"/>
    </ligand>
</feature>
<feature type="region of interest" description="Disordered" evidence="7">
    <location>
        <begin position="328"/>
        <end position="347"/>
    </location>
</feature>
<keyword evidence="10" id="KW-1185">Reference proteome</keyword>
<dbReference type="Gene3D" id="1.10.510.10">
    <property type="entry name" value="Transferase(Phosphotransferase) domain 1"/>
    <property type="match status" value="1"/>
</dbReference>